<dbReference type="SMART" id="SM00984">
    <property type="entry name" value="UDPG_MGDP_dh_C"/>
    <property type="match status" value="1"/>
</dbReference>
<evidence type="ECO:0000256" key="2">
    <source>
        <dbReference type="ARBA" id="ARBA00006601"/>
    </source>
</evidence>
<protein>
    <recommendedName>
        <fullName evidence="3 7">UDP-glucose 6-dehydrogenase</fullName>
        <ecNumber evidence="3 7">1.1.1.22</ecNumber>
    </recommendedName>
</protein>
<dbReference type="Pfam" id="PF03720">
    <property type="entry name" value="UDPG_MGDP_dh_C"/>
    <property type="match status" value="1"/>
</dbReference>
<sequence>MRMTVIGCGHLGATHAASMAEIGHEVVSVDIDESKIAILRSGRSWFHEPELDEMLARHVASGRLRFTTDFAEAGEFGEMHFLGVATPSMRGRDDYDLSQVFSAVRSLAPYLRRPCVIVGKSTVPVGTTEAAQALVRELAPAGDGVDVAWNPEFLREGHAVRDTLRPDRIVVGVTSTRVEERIREAYRPITDAGVPMLVTDPATCELVKGAANTFLSMKISFINAMSDVCEAAGADVTQLADALGLDPRIGRAFLDAGIGYGGGCLPKDTRAFAARARELGVDHAVDLLTAVDRINVSRRERVVEMTRKACGGDITGRRIGVWGAAFKVGTDDVRDSPALDVAARFHALGATVMIYDPMAVENARAIHPELGYADDALTAAAEADVLVTMTAWPEFRAIDPNAVAEVVNRRVMIDARNAVEVPDWHDADWTLHRLGC</sequence>
<evidence type="ECO:0000256" key="1">
    <source>
        <dbReference type="ARBA" id="ARBA00004701"/>
    </source>
</evidence>
<dbReference type="SUPFAM" id="SSF51735">
    <property type="entry name" value="NAD(P)-binding Rossmann-fold domains"/>
    <property type="match status" value="1"/>
</dbReference>
<dbReference type="NCBIfam" id="TIGR03026">
    <property type="entry name" value="NDP-sugDHase"/>
    <property type="match status" value="1"/>
</dbReference>
<gene>
    <name evidence="9" type="ORF">J2853_004734</name>
</gene>
<keyword evidence="4 7" id="KW-0560">Oxidoreductase</keyword>
<dbReference type="EC" id="1.1.1.22" evidence="3 7"/>
<feature type="domain" description="UDP-glucose/GDP-mannose dehydrogenase C-terminal" evidence="8">
    <location>
        <begin position="320"/>
        <end position="421"/>
    </location>
</feature>
<evidence type="ECO:0000313" key="10">
    <source>
        <dbReference type="Proteomes" id="UP001225356"/>
    </source>
</evidence>
<dbReference type="Proteomes" id="UP001225356">
    <property type="component" value="Unassembled WGS sequence"/>
</dbReference>
<name>A0ABT9QGU6_9ACTN</name>
<dbReference type="InterPro" id="IPR008927">
    <property type="entry name" value="6-PGluconate_DH-like_C_sf"/>
</dbReference>
<dbReference type="PANTHER" id="PTHR43750">
    <property type="entry name" value="UDP-GLUCOSE 6-DEHYDROGENASE TUAD"/>
    <property type="match status" value="1"/>
</dbReference>
<evidence type="ECO:0000256" key="5">
    <source>
        <dbReference type="ARBA" id="ARBA00023027"/>
    </source>
</evidence>
<dbReference type="InterPro" id="IPR017476">
    <property type="entry name" value="UDP-Glc/GDP-Man"/>
</dbReference>
<dbReference type="EMBL" id="JAUSQU010000001">
    <property type="protein sequence ID" value="MDP9845523.1"/>
    <property type="molecule type" value="Genomic_DNA"/>
</dbReference>
<comment type="caution">
    <text evidence="9">The sequence shown here is derived from an EMBL/GenBank/DDBJ whole genome shotgun (WGS) entry which is preliminary data.</text>
</comment>
<dbReference type="InterPro" id="IPR014027">
    <property type="entry name" value="UDP-Glc/GDP-Man_DH_C"/>
</dbReference>
<reference evidence="9 10" key="1">
    <citation type="submission" date="2023-07" db="EMBL/GenBank/DDBJ databases">
        <title>Sequencing the genomes of 1000 actinobacteria strains.</title>
        <authorList>
            <person name="Klenk H.-P."/>
        </authorList>
    </citation>
    <scope>NUCLEOTIDE SEQUENCE [LARGE SCALE GENOMIC DNA]</scope>
    <source>
        <strain evidence="9 10">DSM 46740</strain>
    </source>
</reference>
<dbReference type="PIRSF" id="PIRSF000124">
    <property type="entry name" value="UDPglc_GDPman_dh"/>
    <property type="match status" value="1"/>
</dbReference>
<accession>A0ABT9QGU6</accession>
<dbReference type="PIRSF" id="PIRSF500134">
    <property type="entry name" value="UDPglc_DH_bac"/>
    <property type="match status" value="1"/>
</dbReference>
<dbReference type="Pfam" id="PF00984">
    <property type="entry name" value="UDPG_MGDP_dh"/>
    <property type="match status" value="1"/>
</dbReference>
<evidence type="ECO:0000259" key="8">
    <source>
        <dbReference type="SMART" id="SM00984"/>
    </source>
</evidence>
<dbReference type="InterPro" id="IPR036291">
    <property type="entry name" value="NAD(P)-bd_dom_sf"/>
</dbReference>
<dbReference type="Gene3D" id="3.40.50.720">
    <property type="entry name" value="NAD(P)-binding Rossmann-like Domain"/>
    <property type="match status" value="2"/>
</dbReference>
<dbReference type="InterPro" id="IPR014026">
    <property type="entry name" value="UDP-Glc/GDP-Man_DH_dimer"/>
</dbReference>
<comment type="catalytic activity">
    <reaction evidence="6 7">
        <text>UDP-alpha-D-glucose + 2 NAD(+) + H2O = UDP-alpha-D-glucuronate + 2 NADH + 3 H(+)</text>
        <dbReference type="Rhea" id="RHEA:23596"/>
        <dbReference type="ChEBI" id="CHEBI:15377"/>
        <dbReference type="ChEBI" id="CHEBI:15378"/>
        <dbReference type="ChEBI" id="CHEBI:57540"/>
        <dbReference type="ChEBI" id="CHEBI:57945"/>
        <dbReference type="ChEBI" id="CHEBI:58052"/>
        <dbReference type="ChEBI" id="CHEBI:58885"/>
        <dbReference type="EC" id="1.1.1.22"/>
    </reaction>
</comment>
<evidence type="ECO:0000256" key="3">
    <source>
        <dbReference type="ARBA" id="ARBA00012954"/>
    </source>
</evidence>
<keyword evidence="10" id="KW-1185">Reference proteome</keyword>
<dbReference type="SUPFAM" id="SSF52413">
    <property type="entry name" value="UDP-glucose/GDP-mannose dehydrogenase C-terminal domain"/>
    <property type="match status" value="1"/>
</dbReference>
<dbReference type="SUPFAM" id="SSF48179">
    <property type="entry name" value="6-phosphogluconate dehydrogenase C-terminal domain-like"/>
    <property type="match status" value="1"/>
</dbReference>
<dbReference type="InterPro" id="IPR001732">
    <property type="entry name" value="UDP-Glc/GDP-Man_DH_N"/>
</dbReference>
<dbReference type="InterPro" id="IPR036220">
    <property type="entry name" value="UDP-Glc/GDP-Man_DH_C_sf"/>
</dbReference>
<organism evidence="9 10">
    <name type="scientific">Streptosporangium lutulentum</name>
    <dbReference type="NCBI Taxonomy" id="1461250"/>
    <lineage>
        <taxon>Bacteria</taxon>
        <taxon>Bacillati</taxon>
        <taxon>Actinomycetota</taxon>
        <taxon>Actinomycetes</taxon>
        <taxon>Streptosporangiales</taxon>
        <taxon>Streptosporangiaceae</taxon>
        <taxon>Streptosporangium</taxon>
    </lineage>
</organism>
<evidence type="ECO:0000256" key="6">
    <source>
        <dbReference type="ARBA" id="ARBA00047473"/>
    </source>
</evidence>
<proteinExistence type="inferred from homology"/>
<dbReference type="GO" id="GO:0003979">
    <property type="term" value="F:UDP-glucose 6-dehydrogenase activity"/>
    <property type="evidence" value="ECO:0007669"/>
    <property type="project" value="UniProtKB-EC"/>
</dbReference>
<comment type="pathway">
    <text evidence="1">Nucleotide-sugar biosynthesis; UDP-alpha-D-glucuronate biosynthesis; UDP-alpha-D-glucuronate from UDP-alpha-D-glucose: step 1/1.</text>
</comment>
<dbReference type="Pfam" id="PF03721">
    <property type="entry name" value="UDPG_MGDP_dh_N"/>
    <property type="match status" value="1"/>
</dbReference>
<dbReference type="Gene3D" id="1.20.5.100">
    <property type="entry name" value="Cytochrome c1, transmembrane anchor, C-terminal"/>
    <property type="match status" value="1"/>
</dbReference>
<keyword evidence="5 7" id="KW-0520">NAD</keyword>
<dbReference type="InterPro" id="IPR028357">
    <property type="entry name" value="UDPglc_DH_bac"/>
</dbReference>
<evidence type="ECO:0000256" key="4">
    <source>
        <dbReference type="ARBA" id="ARBA00023002"/>
    </source>
</evidence>
<evidence type="ECO:0000313" key="9">
    <source>
        <dbReference type="EMBL" id="MDP9845523.1"/>
    </source>
</evidence>
<dbReference type="PANTHER" id="PTHR43750:SF3">
    <property type="entry name" value="UDP-GLUCOSE 6-DEHYDROGENASE TUAD"/>
    <property type="match status" value="1"/>
</dbReference>
<evidence type="ECO:0000256" key="7">
    <source>
        <dbReference type="PIRNR" id="PIRNR000124"/>
    </source>
</evidence>
<comment type="similarity">
    <text evidence="2 7">Belongs to the UDP-glucose/GDP-mannose dehydrogenase family.</text>
</comment>